<dbReference type="PANTHER" id="PTHR30126">
    <property type="entry name" value="HTH-TYPE TRANSCRIPTIONAL REGULATOR"/>
    <property type="match status" value="1"/>
</dbReference>
<dbReference type="InterPro" id="IPR000847">
    <property type="entry name" value="LysR_HTH_N"/>
</dbReference>
<gene>
    <name evidence="6" type="ORF">FOY51_14320</name>
</gene>
<reference evidence="6 7" key="1">
    <citation type="submission" date="2019-07" db="EMBL/GenBank/DDBJ databases">
        <title>Rhodococcus cavernicolus sp. nov., isolated from a cave.</title>
        <authorList>
            <person name="Lee S.D."/>
        </authorList>
    </citation>
    <scope>NUCLEOTIDE SEQUENCE [LARGE SCALE GENOMIC DNA]</scope>
    <source>
        <strain evidence="6 7">C1-24</strain>
    </source>
</reference>
<feature type="domain" description="HTH lysR-type" evidence="5">
    <location>
        <begin position="6"/>
        <end position="63"/>
    </location>
</feature>
<dbReference type="CDD" id="cd08420">
    <property type="entry name" value="PBP2_CysL_like"/>
    <property type="match status" value="1"/>
</dbReference>
<evidence type="ECO:0000313" key="7">
    <source>
        <dbReference type="Proteomes" id="UP000322244"/>
    </source>
</evidence>
<dbReference type="RefSeq" id="WP_149430931.1">
    <property type="nucleotide sequence ID" value="NZ_VLNY01000006.1"/>
</dbReference>
<keyword evidence="4" id="KW-0804">Transcription</keyword>
<evidence type="ECO:0000256" key="3">
    <source>
        <dbReference type="ARBA" id="ARBA00023125"/>
    </source>
</evidence>
<evidence type="ECO:0000256" key="1">
    <source>
        <dbReference type="ARBA" id="ARBA00009437"/>
    </source>
</evidence>
<proteinExistence type="inferred from homology"/>
<dbReference type="GO" id="GO:0003700">
    <property type="term" value="F:DNA-binding transcription factor activity"/>
    <property type="evidence" value="ECO:0007669"/>
    <property type="project" value="InterPro"/>
</dbReference>
<dbReference type="InterPro" id="IPR036388">
    <property type="entry name" value="WH-like_DNA-bd_sf"/>
</dbReference>
<dbReference type="EMBL" id="VLNY01000006">
    <property type="protein sequence ID" value="KAA0022170.1"/>
    <property type="molecule type" value="Genomic_DNA"/>
</dbReference>
<dbReference type="PRINTS" id="PR00039">
    <property type="entry name" value="HTHLYSR"/>
</dbReference>
<keyword evidence="2" id="KW-0805">Transcription regulation</keyword>
<dbReference type="Proteomes" id="UP000322244">
    <property type="component" value="Unassembled WGS sequence"/>
</dbReference>
<dbReference type="Pfam" id="PF03466">
    <property type="entry name" value="LysR_substrate"/>
    <property type="match status" value="1"/>
</dbReference>
<comment type="caution">
    <text evidence="6">The sequence shown here is derived from an EMBL/GenBank/DDBJ whole genome shotgun (WGS) entry which is preliminary data.</text>
</comment>
<keyword evidence="3" id="KW-0238">DNA-binding</keyword>
<evidence type="ECO:0000256" key="2">
    <source>
        <dbReference type="ARBA" id="ARBA00023015"/>
    </source>
</evidence>
<evidence type="ECO:0000259" key="5">
    <source>
        <dbReference type="PROSITE" id="PS50931"/>
    </source>
</evidence>
<dbReference type="PROSITE" id="PS50931">
    <property type="entry name" value="HTH_LYSR"/>
    <property type="match status" value="1"/>
</dbReference>
<dbReference type="SUPFAM" id="SSF53850">
    <property type="entry name" value="Periplasmic binding protein-like II"/>
    <property type="match status" value="1"/>
</dbReference>
<dbReference type="Pfam" id="PF00126">
    <property type="entry name" value="HTH_1"/>
    <property type="match status" value="1"/>
</dbReference>
<dbReference type="Gene3D" id="1.10.10.10">
    <property type="entry name" value="Winged helix-like DNA-binding domain superfamily/Winged helix DNA-binding domain"/>
    <property type="match status" value="1"/>
</dbReference>
<sequence>MTRRWPDLGALELLVGVDDHGGLSAASRKTGMAQPNASRAIKQLEQHFGMPLLQRSPTGSTLTPQGTVIAHWARKVLADTDKLLDIVDGLRADRSVELTVVASMTVAEHLVPRWLGTFRGLHPEVRIHLQVTNSSQVFDRIADGSCDVGFVESPTVPRNLHSVVVGRDRLVLVVPADHPWARRRKPLTAAELAAAPLIVREPGSGTRTTLDLALQDYERSAPLIELASAAAIRTSVLGGVGPAVLSTLAVADQVQSGDFRVVEVDGLDLHRSLRAVWRPPRQLIGPAGELVRLARRDGTG</sequence>
<dbReference type="InterPro" id="IPR005119">
    <property type="entry name" value="LysR_subst-bd"/>
</dbReference>
<name>A0A5A7S7P4_9NOCA</name>
<evidence type="ECO:0000313" key="6">
    <source>
        <dbReference type="EMBL" id="KAA0022170.1"/>
    </source>
</evidence>
<protein>
    <submittedName>
        <fullName evidence="6">LysR family transcriptional regulator</fullName>
    </submittedName>
</protein>
<accession>A0A5A7S7P4</accession>
<organism evidence="6 7">
    <name type="scientific">Antrihabitans cavernicola</name>
    <dbReference type="NCBI Taxonomy" id="2495913"/>
    <lineage>
        <taxon>Bacteria</taxon>
        <taxon>Bacillati</taxon>
        <taxon>Actinomycetota</taxon>
        <taxon>Actinomycetes</taxon>
        <taxon>Mycobacteriales</taxon>
        <taxon>Nocardiaceae</taxon>
        <taxon>Antrihabitans</taxon>
    </lineage>
</organism>
<dbReference type="OrthoDB" id="9808620at2"/>
<keyword evidence="7" id="KW-1185">Reference proteome</keyword>
<dbReference type="SUPFAM" id="SSF46785">
    <property type="entry name" value="Winged helix' DNA-binding domain"/>
    <property type="match status" value="1"/>
</dbReference>
<comment type="similarity">
    <text evidence="1">Belongs to the LysR transcriptional regulatory family.</text>
</comment>
<dbReference type="GO" id="GO:0000976">
    <property type="term" value="F:transcription cis-regulatory region binding"/>
    <property type="evidence" value="ECO:0007669"/>
    <property type="project" value="TreeGrafter"/>
</dbReference>
<dbReference type="InterPro" id="IPR036390">
    <property type="entry name" value="WH_DNA-bd_sf"/>
</dbReference>
<dbReference type="Gene3D" id="3.40.190.10">
    <property type="entry name" value="Periplasmic binding protein-like II"/>
    <property type="match status" value="2"/>
</dbReference>
<dbReference type="AlphaFoldDB" id="A0A5A7S7P4"/>
<evidence type="ECO:0000256" key="4">
    <source>
        <dbReference type="ARBA" id="ARBA00023163"/>
    </source>
</evidence>
<dbReference type="PANTHER" id="PTHR30126:SF39">
    <property type="entry name" value="HTH-TYPE TRANSCRIPTIONAL REGULATOR CYSL"/>
    <property type="match status" value="1"/>
</dbReference>